<accession>A0A1Y2B3F4</accession>
<dbReference type="InParanoid" id="A0A1Y2B3F4"/>
<dbReference type="STRING" id="71784.A0A1Y2B3F4"/>
<dbReference type="OrthoDB" id="5545479at2759"/>
<keyword evidence="3" id="KW-1185">Reference proteome</keyword>
<dbReference type="PANTHER" id="PTHR28139:SF1">
    <property type="entry name" value="UPF0768 PROTEIN YBL029C-A"/>
    <property type="match status" value="1"/>
</dbReference>
<sequence length="100" mass="11082">MALCIPLIFGFPTKIHQDAPEPGRACPHCHNASVVGASSRTWFEFFWIPLIPFPKHRIWKCGICQWEMRMGDGPDPQAPGAFAQQGFGGVRPPPPQGYGH</sequence>
<comment type="caution">
    <text evidence="2">The sequence shown here is derived from an EMBL/GenBank/DDBJ whole genome shotgun (WGS) entry which is preliminary data.</text>
</comment>
<proteinExistence type="predicted"/>
<dbReference type="PANTHER" id="PTHR28139">
    <property type="entry name" value="UPF0768 PROTEIN YBL029C-A"/>
    <property type="match status" value="1"/>
</dbReference>
<evidence type="ECO:0000313" key="3">
    <source>
        <dbReference type="Proteomes" id="UP000193986"/>
    </source>
</evidence>
<dbReference type="AlphaFoldDB" id="A0A1Y2B3F4"/>
<feature type="compositionally biased region" description="Pro residues" evidence="1">
    <location>
        <begin position="91"/>
        <end position="100"/>
    </location>
</feature>
<dbReference type="Proteomes" id="UP000193986">
    <property type="component" value="Unassembled WGS sequence"/>
</dbReference>
<gene>
    <name evidence="2" type="ORF">BCR39DRAFT_532500</name>
</gene>
<evidence type="ECO:0000313" key="2">
    <source>
        <dbReference type="EMBL" id="ORY29359.1"/>
    </source>
</evidence>
<protein>
    <recommendedName>
        <fullName evidence="4">Zinc-ribbon 15 domain-containing protein</fullName>
    </recommendedName>
</protein>
<dbReference type="EMBL" id="MCFC01000026">
    <property type="protein sequence ID" value="ORY29359.1"/>
    <property type="molecule type" value="Genomic_DNA"/>
</dbReference>
<reference evidence="2 3" key="1">
    <citation type="submission" date="2016-07" db="EMBL/GenBank/DDBJ databases">
        <title>Pervasive Adenine N6-methylation of Active Genes in Fungi.</title>
        <authorList>
            <consortium name="DOE Joint Genome Institute"/>
            <person name="Mondo S.J."/>
            <person name="Dannebaum R.O."/>
            <person name="Kuo R.C."/>
            <person name="Labutti K."/>
            <person name="Haridas S."/>
            <person name="Kuo A."/>
            <person name="Salamov A."/>
            <person name="Ahrendt S.R."/>
            <person name="Lipzen A."/>
            <person name="Sullivan W."/>
            <person name="Andreopoulos W.B."/>
            <person name="Clum A."/>
            <person name="Lindquist E."/>
            <person name="Daum C."/>
            <person name="Ramamoorthy G.K."/>
            <person name="Gryganskyi A."/>
            <person name="Culley D."/>
            <person name="Magnuson J.K."/>
            <person name="James T.Y."/>
            <person name="O'Malley M.A."/>
            <person name="Stajich J.E."/>
            <person name="Spatafora J.W."/>
            <person name="Visel A."/>
            <person name="Grigoriev I.V."/>
        </authorList>
    </citation>
    <scope>NUCLEOTIDE SEQUENCE [LARGE SCALE GENOMIC DNA]</scope>
    <source>
        <strain evidence="2 3">68-887.2</strain>
    </source>
</reference>
<feature type="region of interest" description="Disordered" evidence="1">
    <location>
        <begin position="74"/>
        <end position="100"/>
    </location>
</feature>
<evidence type="ECO:0008006" key="4">
    <source>
        <dbReference type="Google" id="ProtNLM"/>
    </source>
</evidence>
<feature type="compositionally biased region" description="Low complexity" evidence="1">
    <location>
        <begin position="74"/>
        <end position="85"/>
    </location>
</feature>
<evidence type="ECO:0000256" key="1">
    <source>
        <dbReference type="SAM" id="MobiDB-lite"/>
    </source>
</evidence>
<organism evidence="2 3">
    <name type="scientific">Naematelia encephala</name>
    <dbReference type="NCBI Taxonomy" id="71784"/>
    <lineage>
        <taxon>Eukaryota</taxon>
        <taxon>Fungi</taxon>
        <taxon>Dikarya</taxon>
        <taxon>Basidiomycota</taxon>
        <taxon>Agaricomycotina</taxon>
        <taxon>Tremellomycetes</taxon>
        <taxon>Tremellales</taxon>
        <taxon>Naemateliaceae</taxon>
        <taxon>Naematelia</taxon>
    </lineage>
</organism>
<name>A0A1Y2B3F4_9TREE</name>